<accession>A0AAD4WDR0</accession>
<feature type="region of interest" description="Disordered" evidence="1">
    <location>
        <begin position="1"/>
        <end position="37"/>
    </location>
</feature>
<dbReference type="EMBL" id="JAJFAZ020000002">
    <property type="protein sequence ID" value="KAI5341610.1"/>
    <property type="molecule type" value="Genomic_DNA"/>
</dbReference>
<evidence type="ECO:0000313" key="2">
    <source>
        <dbReference type="EMBL" id="KAI5341610.1"/>
    </source>
</evidence>
<protein>
    <submittedName>
        <fullName evidence="2">Uncharacterized protein</fullName>
    </submittedName>
</protein>
<comment type="caution">
    <text evidence="2">The sequence shown here is derived from an EMBL/GenBank/DDBJ whole genome shotgun (WGS) entry which is preliminary data.</text>
</comment>
<dbReference type="Proteomes" id="UP001054821">
    <property type="component" value="Chromosome 2"/>
</dbReference>
<reference evidence="2 3" key="1">
    <citation type="journal article" date="2022" name="G3 (Bethesda)">
        <title>Whole-genome sequence and methylome profiling of the almond [Prunus dulcis (Mill.) D.A. Webb] cultivar 'Nonpareil'.</title>
        <authorList>
            <person name="D'Amico-Willman K.M."/>
            <person name="Ouma W.Z."/>
            <person name="Meulia T."/>
            <person name="Sideli G.M."/>
            <person name="Gradziel T.M."/>
            <person name="Fresnedo-Ramirez J."/>
        </authorList>
    </citation>
    <scope>NUCLEOTIDE SEQUENCE [LARGE SCALE GENOMIC DNA]</scope>
    <source>
        <strain evidence="2">Clone GOH B32 T37-40</strain>
    </source>
</reference>
<proteinExistence type="predicted"/>
<dbReference type="AlphaFoldDB" id="A0AAD4WDR0"/>
<organism evidence="2 3">
    <name type="scientific">Prunus dulcis</name>
    <name type="common">Almond</name>
    <name type="synonym">Amygdalus dulcis</name>
    <dbReference type="NCBI Taxonomy" id="3755"/>
    <lineage>
        <taxon>Eukaryota</taxon>
        <taxon>Viridiplantae</taxon>
        <taxon>Streptophyta</taxon>
        <taxon>Embryophyta</taxon>
        <taxon>Tracheophyta</taxon>
        <taxon>Spermatophyta</taxon>
        <taxon>Magnoliopsida</taxon>
        <taxon>eudicotyledons</taxon>
        <taxon>Gunneridae</taxon>
        <taxon>Pentapetalae</taxon>
        <taxon>rosids</taxon>
        <taxon>fabids</taxon>
        <taxon>Rosales</taxon>
        <taxon>Rosaceae</taxon>
        <taxon>Amygdaloideae</taxon>
        <taxon>Amygdaleae</taxon>
        <taxon>Prunus</taxon>
    </lineage>
</organism>
<feature type="compositionally biased region" description="Low complexity" evidence="1">
    <location>
        <begin position="12"/>
        <end position="32"/>
    </location>
</feature>
<name>A0AAD4WDR0_PRUDU</name>
<gene>
    <name evidence="2" type="ORF">L3X38_009485</name>
</gene>
<evidence type="ECO:0000256" key="1">
    <source>
        <dbReference type="SAM" id="MobiDB-lite"/>
    </source>
</evidence>
<evidence type="ECO:0000313" key="3">
    <source>
        <dbReference type="Proteomes" id="UP001054821"/>
    </source>
</evidence>
<sequence length="109" mass="12308">MLTTHYDPMADSQSSPISSSVNSFNSPNSSKSEITNLSNSIPNSFNISHLFNTPMDRTNFLYWKSQFQDVLEIHNLEDVVHTEIPPQKKLSDGSINPAYSKNKLVHKII</sequence>
<keyword evidence="3" id="KW-1185">Reference proteome</keyword>